<dbReference type="PANTHER" id="PTHR34057">
    <property type="entry name" value="ELONGATION FACTOR"/>
    <property type="match status" value="1"/>
</dbReference>
<dbReference type="OMA" id="KVCETAN"/>
<evidence type="ECO:0000313" key="3">
    <source>
        <dbReference type="Proteomes" id="UP000324705"/>
    </source>
</evidence>
<protein>
    <submittedName>
        <fullName evidence="2">Uncharacterized protein</fullName>
    </submittedName>
</protein>
<evidence type="ECO:0000313" key="2">
    <source>
        <dbReference type="EMBL" id="VAI78433.1"/>
    </source>
</evidence>
<sequence length="1020" mass="110301">MAPASAPAPALDVEGEVGGGNSQNALKSEADGERSVAPKTGGGSVPGEFRSDDPATDVCEDAIDSSDVPALALDVNGEGGGAKENLGKVRVKSEPEHFEGEGAVLAPCTGPAGANFVGIASSSSYKLPVASPEDSTDERGGDSTECSSSFADSGDEAGNGDLEVNSPFSVHANGGQTSAMPRNRGITTLDVNRKYLVVRRAISQGKRSSGRLVATPVPLIMKPPNPYRSKNQENYSRIISPQKPKLYSKTRETSATASSRNLVFFNGDWVGDGAGSRGLQGLSMAIFRAHCGSCLGGEDSSSPSGRSRLRSIASDRESLLRSAEFRRKKVTAEWRNAVRPMLWRCEWLELRMKDLLSQVSKYDSQLALIEQEKELQRATSKTNGCRQESGKNCRDHETISMERRKRKRHEDTVDTSLYLKKHKILSYFFDKQNKGADADGLLIDDDSHGQDFSALQPADICGTHFARCMLTVRKLTDLLAPCSYTSPNAVGDDTRRRLEIVGLPASKEYDMASNQFVLQKVLMKIGGIQSRVHRLQERLSKARSKQAKLASFMDHDQVKVAEKRQRIQKRAFSPENDRYAKPQKKKKLNILLEQEDRPTLSVNPTLSERATDCLIEDPQGNSEEKALERSQAHKKDITADLLLAVESSLPNGHLGDLCKENTDDILIDNQGAKDGYQPFENTKHPPEEPPVLIENVAKTAPSKVGNTSEPVEAEKSLVPLVKQEVTIGKLPVLKHVYSGKKRGRTPKTEDMDSAAASKNHNKEASETPSAKQKAETTPCAENENAGSKKQKTVDIRSPSNKSNSGNSCSAAEKLKIGNSSSAAKAQKSGSSSSSAKAPKTGNSSSDGNKQAAGNSSSAAKKPKMGNSSSDGKKQAAGNSFTAAKPKTGKSSPDGKKQAAGNSSAPARTEMSENIHTNLRIEKAILVEVNSRRSQRVGYLSYRIQLKKFSLFAVGDSKELKLCGKKFLKILAPAVSAFLCTLEFISENEEKAGKVLTCLLPYFQFESISSDISGFTDHQNC</sequence>
<keyword evidence="3" id="KW-1185">Reference proteome</keyword>
<feature type="region of interest" description="Disordered" evidence="1">
    <location>
        <begin position="126"/>
        <end position="185"/>
    </location>
</feature>
<name>A0A9R1BRL5_TRITD</name>
<dbReference type="Gramene" id="TRITD7Av1G212700.1">
    <property type="protein sequence ID" value="TRITD7Av1G212700.1"/>
    <property type="gene ID" value="TRITD7Av1G212700"/>
</dbReference>
<evidence type="ECO:0000256" key="1">
    <source>
        <dbReference type="SAM" id="MobiDB-lite"/>
    </source>
</evidence>
<feature type="compositionally biased region" description="Polar residues" evidence="1">
    <location>
        <begin position="899"/>
        <end position="913"/>
    </location>
</feature>
<dbReference type="CDD" id="cd11650">
    <property type="entry name" value="AT4G37440_like"/>
    <property type="match status" value="1"/>
</dbReference>
<accession>A0A9R1BRL5</accession>
<gene>
    <name evidence="2" type="ORF">TRITD_7Av1G212700</name>
</gene>
<dbReference type="InterPro" id="IPR038745">
    <property type="entry name" value="AT4G37440-like"/>
</dbReference>
<organism evidence="2 3">
    <name type="scientific">Triticum turgidum subsp. durum</name>
    <name type="common">Durum wheat</name>
    <name type="synonym">Triticum durum</name>
    <dbReference type="NCBI Taxonomy" id="4567"/>
    <lineage>
        <taxon>Eukaryota</taxon>
        <taxon>Viridiplantae</taxon>
        <taxon>Streptophyta</taxon>
        <taxon>Embryophyta</taxon>
        <taxon>Tracheophyta</taxon>
        <taxon>Spermatophyta</taxon>
        <taxon>Magnoliopsida</taxon>
        <taxon>Liliopsida</taxon>
        <taxon>Poales</taxon>
        <taxon>Poaceae</taxon>
        <taxon>BOP clade</taxon>
        <taxon>Pooideae</taxon>
        <taxon>Triticodae</taxon>
        <taxon>Triticeae</taxon>
        <taxon>Triticinae</taxon>
        <taxon>Triticum</taxon>
    </lineage>
</organism>
<dbReference type="Proteomes" id="UP000324705">
    <property type="component" value="Chromosome 7A"/>
</dbReference>
<dbReference type="AlphaFoldDB" id="A0A9R1BRL5"/>
<dbReference type="PANTHER" id="PTHR34057:SF15">
    <property type="entry name" value="CALMODULIN-BINDING DOMAIN-CONTAINING PROTEIN"/>
    <property type="match status" value="1"/>
</dbReference>
<feature type="region of interest" description="Disordered" evidence="1">
    <location>
        <begin position="738"/>
        <end position="913"/>
    </location>
</feature>
<feature type="compositionally biased region" description="Polar residues" evidence="1">
    <location>
        <begin position="797"/>
        <end position="809"/>
    </location>
</feature>
<feature type="compositionally biased region" description="Polar residues" evidence="1">
    <location>
        <begin position="840"/>
        <end position="858"/>
    </location>
</feature>
<feature type="compositionally biased region" description="Acidic residues" evidence="1">
    <location>
        <begin position="54"/>
        <end position="63"/>
    </location>
</feature>
<reference evidence="2 3" key="1">
    <citation type="submission" date="2017-09" db="EMBL/GenBank/DDBJ databases">
        <authorList>
            <consortium name="International Durum Wheat Genome Sequencing Consortium (IDWGSC)"/>
            <person name="Milanesi L."/>
        </authorList>
    </citation>
    <scope>NUCLEOTIDE SEQUENCE [LARGE SCALE GENOMIC DNA]</scope>
    <source>
        <strain evidence="3">cv. Svevo</strain>
    </source>
</reference>
<feature type="compositionally biased region" description="Polar residues" evidence="1">
    <location>
        <begin position="174"/>
        <end position="185"/>
    </location>
</feature>
<feature type="compositionally biased region" description="Low complexity" evidence="1">
    <location>
        <begin position="819"/>
        <end position="837"/>
    </location>
</feature>
<proteinExistence type="predicted"/>
<feature type="region of interest" description="Disordered" evidence="1">
    <location>
        <begin position="1"/>
        <end position="63"/>
    </location>
</feature>
<dbReference type="EMBL" id="LT934123">
    <property type="protein sequence ID" value="VAI78433.1"/>
    <property type="molecule type" value="Genomic_DNA"/>
</dbReference>